<accession>A0AA43KDU3</accession>
<name>A0AA43KDU3_9CYAN</name>
<evidence type="ECO:0000256" key="3">
    <source>
        <dbReference type="ARBA" id="ARBA00023027"/>
    </source>
</evidence>
<keyword evidence="4" id="KW-0057">Aromatic amino acid biosynthesis</keyword>
<feature type="domain" description="3-dehydroquinate synthase N-terminal" evidence="6">
    <location>
        <begin position="94"/>
        <end position="207"/>
    </location>
</feature>
<dbReference type="PANTHER" id="PTHR43622:SF7">
    <property type="entry name" value="3-DEHYDROQUINATE SYNTHASE, CHLOROPLASTIC"/>
    <property type="match status" value="1"/>
</dbReference>
<dbReference type="Proteomes" id="UP001159370">
    <property type="component" value="Unassembled WGS sequence"/>
</dbReference>
<dbReference type="Gene3D" id="1.20.1090.10">
    <property type="entry name" value="Dehydroquinate synthase-like - alpha domain"/>
    <property type="match status" value="1"/>
</dbReference>
<sequence>MVINFYEKTGFSPQSINQHIAVSFTYQVYFTKNLFDLKNPILAQVVSAHGETNPKKLIAVVDEGLLKFQPALLQELETYTKFYAETLNLAVEPIIVPGGETAKNNRGLVEQIHQMVDVVGLCRHSYLLAMGGGAVLDLVGYAAATAHRGIRLIRIPTTVLAQNDSGVGVKNGINAFGKKNFLGTFAPPYAVINDSAFLTSLSDRDWRSGIAEALKVALIKDADFFDYIHIHSTALLHREMDSMEQLIYNCAQLHLDHIANSGDPFEMGSSRPLDFGHWAAHKLEQLTNYSLRHGEAVAIGIALDSTYSHLLGMLCLSEWKKILNTLNALGFTLYVPELAEQSSHQEHPRCLFRGLAEFREHLGGKLTLTLLRAIGKGIEVHQVDLSLYKQAILHLQEFAENQQMQVSDLPEIMDINQPRQASGVI</sequence>
<evidence type="ECO:0000256" key="4">
    <source>
        <dbReference type="ARBA" id="ARBA00023141"/>
    </source>
</evidence>
<keyword evidence="3" id="KW-0520">NAD</keyword>
<dbReference type="RefSeq" id="WP_280650002.1">
    <property type="nucleotide sequence ID" value="NZ_JANQDL010000025.1"/>
</dbReference>
<dbReference type="GO" id="GO:0008652">
    <property type="term" value="P:amino acid biosynthetic process"/>
    <property type="evidence" value="ECO:0007669"/>
    <property type="project" value="UniProtKB-KW"/>
</dbReference>
<dbReference type="Pfam" id="PF24621">
    <property type="entry name" value="DHQS_C"/>
    <property type="match status" value="1"/>
</dbReference>
<dbReference type="GeneID" id="83684202"/>
<dbReference type="GO" id="GO:0003856">
    <property type="term" value="F:3-dehydroquinate synthase activity"/>
    <property type="evidence" value="ECO:0007669"/>
    <property type="project" value="UniProtKB-EC"/>
</dbReference>
<dbReference type="SUPFAM" id="SSF56796">
    <property type="entry name" value="Dehydroquinate synthase-like"/>
    <property type="match status" value="1"/>
</dbReference>
<dbReference type="EC" id="4.2.3.4" evidence="8"/>
<keyword evidence="5 8" id="KW-0456">Lyase</keyword>
<organism evidence="8 9">
    <name type="scientific">Umezakia ovalisporum FSS-62</name>
    <dbReference type="NCBI Taxonomy" id="2971776"/>
    <lineage>
        <taxon>Bacteria</taxon>
        <taxon>Bacillati</taxon>
        <taxon>Cyanobacteriota</taxon>
        <taxon>Cyanophyceae</taxon>
        <taxon>Nostocales</taxon>
        <taxon>Nodulariaceae</taxon>
        <taxon>Umezakia</taxon>
    </lineage>
</organism>
<dbReference type="Gene3D" id="3.40.50.1970">
    <property type="match status" value="1"/>
</dbReference>
<evidence type="ECO:0000313" key="9">
    <source>
        <dbReference type="Proteomes" id="UP001159370"/>
    </source>
</evidence>
<evidence type="ECO:0000259" key="7">
    <source>
        <dbReference type="Pfam" id="PF24621"/>
    </source>
</evidence>
<dbReference type="Pfam" id="PF01761">
    <property type="entry name" value="DHQ_synthase"/>
    <property type="match status" value="1"/>
</dbReference>
<dbReference type="CDD" id="cd08198">
    <property type="entry name" value="DHQS-like"/>
    <property type="match status" value="1"/>
</dbReference>
<feature type="domain" description="3-dehydroquinate synthase C-terminal" evidence="7">
    <location>
        <begin position="209"/>
        <end position="337"/>
    </location>
</feature>
<reference evidence="8 9" key="1">
    <citation type="journal article" date="2023" name="J. Phycol.">
        <title>Chrysosporum ovalisporum is synonymous with the true-branching cyanobacterium Umezakia natans (Nostocales/Aphanizomenonaceae).</title>
        <authorList>
            <person name="McGregor G.B."/>
            <person name="Sendall B.C."/>
            <person name="Niiyama Y."/>
            <person name="Tuji A."/>
            <person name="Willis A."/>
        </authorList>
    </citation>
    <scope>NUCLEOTIDE SEQUENCE [LARGE SCALE GENOMIC DNA]</scope>
    <source>
        <strain evidence="8 9">FSS-62</strain>
    </source>
</reference>
<evidence type="ECO:0000313" key="8">
    <source>
        <dbReference type="EMBL" id="MDH6062831.1"/>
    </source>
</evidence>
<keyword evidence="2" id="KW-0028">Amino-acid biosynthesis</keyword>
<protein>
    <submittedName>
        <fullName evidence="8">3-dehydroquinate synthase</fullName>
        <ecNumber evidence="8">4.2.3.4</ecNumber>
    </submittedName>
</protein>
<evidence type="ECO:0000256" key="2">
    <source>
        <dbReference type="ARBA" id="ARBA00022605"/>
    </source>
</evidence>
<dbReference type="PANTHER" id="PTHR43622">
    <property type="entry name" value="3-DEHYDROQUINATE SYNTHASE"/>
    <property type="match status" value="1"/>
</dbReference>
<gene>
    <name evidence="8" type="ORF">NWP23_03315</name>
</gene>
<dbReference type="NCBIfam" id="NF004852">
    <property type="entry name" value="PRK06203.1"/>
    <property type="match status" value="1"/>
</dbReference>
<proteinExistence type="predicted"/>
<dbReference type="GO" id="GO:0009073">
    <property type="term" value="P:aromatic amino acid family biosynthetic process"/>
    <property type="evidence" value="ECO:0007669"/>
    <property type="project" value="UniProtKB-KW"/>
</dbReference>
<dbReference type="InterPro" id="IPR050071">
    <property type="entry name" value="Dehydroquinate_synthase"/>
</dbReference>
<dbReference type="InterPro" id="IPR056179">
    <property type="entry name" value="DHQS_C"/>
</dbReference>
<evidence type="ECO:0000256" key="5">
    <source>
        <dbReference type="ARBA" id="ARBA00023239"/>
    </source>
</evidence>
<dbReference type="EMBL" id="JANQDL010000025">
    <property type="protein sequence ID" value="MDH6062831.1"/>
    <property type="molecule type" value="Genomic_DNA"/>
</dbReference>
<evidence type="ECO:0000259" key="6">
    <source>
        <dbReference type="Pfam" id="PF01761"/>
    </source>
</evidence>
<comment type="cofactor">
    <cofactor evidence="1">
        <name>NAD(+)</name>
        <dbReference type="ChEBI" id="CHEBI:57540"/>
    </cofactor>
</comment>
<dbReference type="InterPro" id="IPR030960">
    <property type="entry name" value="DHQS/DOIS_N"/>
</dbReference>
<comment type="caution">
    <text evidence="8">The sequence shown here is derived from an EMBL/GenBank/DDBJ whole genome shotgun (WGS) entry which is preliminary data.</text>
</comment>
<dbReference type="AlphaFoldDB" id="A0AA43KDU3"/>
<evidence type="ECO:0000256" key="1">
    <source>
        <dbReference type="ARBA" id="ARBA00001911"/>
    </source>
</evidence>